<evidence type="ECO:0000313" key="6">
    <source>
        <dbReference type="EMBL" id="SHJ17265.1"/>
    </source>
</evidence>
<dbReference type="STRING" id="415425.SAMN05444363_2864"/>
<feature type="transmembrane region" description="Helical" evidence="5">
    <location>
        <begin position="71"/>
        <end position="90"/>
    </location>
</feature>
<name>A0A1M6H506_9FLAO</name>
<feature type="transmembrane region" description="Helical" evidence="5">
    <location>
        <begin position="110"/>
        <end position="128"/>
    </location>
</feature>
<evidence type="ECO:0000256" key="1">
    <source>
        <dbReference type="ARBA" id="ARBA00004141"/>
    </source>
</evidence>
<gene>
    <name evidence="6" type="ORF">SAMN05444363_2864</name>
</gene>
<feature type="transmembrane region" description="Helical" evidence="5">
    <location>
        <begin position="6"/>
        <end position="35"/>
    </location>
</feature>
<protein>
    <recommendedName>
        <fullName evidence="5">Probable membrane transporter protein</fullName>
    </recommendedName>
</protein>
<keyword evidence="5" id="KW-1003">Cell membrane</keyword>
<dbReference type="RefSeq" id="WP_073312184.1">
    <property type="nucleotide sequence ID" value="NZ_FQZI01000007.1"/>
</dbReference>
<evidence type="ECO:0000256" key="4">
    <source>
        <dbReference type="ARBA" id="ARBA00023136"/>
    </source>
</evidence>
<organism evidence="6 7">
    <name type="scientific">Flavobacterium terrae</name>
    <dbReference type="NCBI Taxonomy" id="415425"/>
    <lineage>
        <taxon>Bacteria</taxon>
        <taxon>Pseudomonadati</taxon>
        <taxon>Bacteroidota</taxon>
        <taxon>Flavobacteriia</taxon>
        <taxon>Flavobacteriales</taxon>
        <taxon>Flavobacteriaceae</taxon>
        <taxon>Flavobacterium</taxon>
    </lineage>
</organism>
<dbReference type="Proteomes" id="UP000184488">
    <property type="component" value="Unassembled WGS sequence"/>
</dbReference>
<dbReference type="PANTHER" id="PTHR43701">
    <property type="entry name" value="MEMBRANE TRANSPORTER PROTEIN MJ0441-RELATED"/>
    <property type="match status" value="1"/>
</dbReference>
<feature type="transmembrane region" description="Helical" evidence="5">
    <location>
        <begin position="42"/>
        <end position="59"/>
    </location>
</feature>
<comment type="similarity">
    <text evidence="5">Belongs to the 4-toluene sulfonate uptake permease (TSUP) (TC 2.A.102) family.</text>
</comment>
<dbReference type="AlphaFoldDB" id="A0A1M6H506"/>
<keyword evidence="3 5" id="KW-1133">Transmembrane helix</keyword>
<feature type="transmembrane region" description="Helical" evidence="5">
    <location>
        <begin position="207"/>
        <end position="226"/>
    </location>
</feature>
<feature type="transmembrane region" description="Helical" evidence="5">
    <location>
        <begin position="181"/>
        <end position="201"/>
    </location>
</feature>
<dbReference type="EMBL" id="FQZI01000007">
    <property type="protein sequence ID" value="SHJ17265.1"/>
    <property type="molecule type" value="Genomic_DNA"/>
</dbReference>
<accession>A0A1M6H506</accession>
<keyword evidence="4 5" id="KW-0472">Membrane</keyword>
<dbReference type="PANTHER" id="PTHR43701:SF2">
    <property type="entry name" value="MEMBRANE TRANSPORTER PROTEIN YJNA-RELATED"/>
    <property type="match status" value="1"/>
</dbReference>
<evidence type="ECO:0000256" key="5">
    <source>
        <dbReference type="RuleBase" id="RU363041"/>
    </source>
</evidence>
<keyword evidence="2 5" id="KW-0812">Transmembrane</keyword>
<feature type="transmembrane region" description="Helical" evidence="5">
    <location>
        <begin position="148"/>
        <end position="174"/>
    </location>
</feature>
<comment type="subcellular location">
    <subcellularLocation>
        <location evidence="5">Cell membrane</location>
        <topology evidence="5">Multi-pass membrane protein</topology>
    </subcellularLocation>
    <subcellularLocation>
        <location evidence="1">Membrane</location>
        <topology evidence="1">Multi-pass membrane protein</topology>
    </subcellularLocation>
</comment>
<dbReference type="Pfam" id="PF01925">
    <property type="entry name" value="TauE"/>
    <property type="match status" value="1"/>
</dbReference>
<keyword evidence="7" id="KW-1185">Reference proteome</keyword>
<evidence type="ECO:0000313" key="7">
    <source>
        <dbReference type="Proteomes" id="UP000184488"/>
    </source>
</evidence>
<feature type="transmembrane region" description="Helical" evidence="5">
    <location>
        <begin position="238"/>
        <end position="255"/>
    </location>
</feature>
<evidence type="ECO:0000256" key="3">
    <source>
        <dbReference type="ARBA" id="ARBA00022989"/>
    </source>
</evidence>
<sequence length="261" mass="28376">MELLGYFSAVLIGISLGLIGGGGSILTIPILVYLFKIEPENATSYSLFIVGFSSLIGTYKHYKLGNLQIKAALYFGIPSLVALLITRKFILPTIPSVVFKINQYQITKDVLIMVAFSVLMIFAAFSMIKKQSETESRETNHLKLAFLGITIGIITGFLGAGGGFLIIPTLVLFANLSMKHAIGSSLFIIFINSTIGFLGDVINGVNINYSFLIIITSIASIGILIGTQLSKKIDGKKLKPAFGWFVLVMGIYIISKEFLNM</sequence>
<evidence type="ECO:0000256" key="2">
    <source>
        <dbReference type="ARBA" id="ARBA00022692"/>
    </source>
</evidence>
<dbReference type="GO" id="GO:0005886">
    <property type="term" value="C:plasma membrane"/>
    <property type="evidence" value="ECO:0007669"/>
    <property type="project" value="UniProtKB-SubCell"/>
</dbReference>
<proteinExistence type="inferred from homology"/>
<dbReference type="InterPro" id="IPR051598">
    <property type="entry name" value="TSUP/Inactive_protease-like"/>
</dbReference>
<reference evidence="7" key="1">
    <citation type="submission" date="2016-11" db="EMBL/GenBank/DDBJ databases">
        <authorList>
            <person name="Varghese N."/>
            <person name="Submissions S."/>
        </authorList>
    </citation>
    <scope>NUCLEOTIDE SEQUENCE [LARGE SCALE GENOMIC DNA]</scope>
    <source>
        <strain evidence="7">DSM 18829</strain>
    </source>
</reference>
<dbReference type="InterPro" id="IPR002781">
    <property type="entry name" value="TM_pro_TauE-like"/>
</dbReference>
<dbReference type="OrthoDB" id="8559161at2"/>